<comment type="caution">
    <text evidence="2">The sequence shown here is derived from an EMBL/GenBank/DDBJ whole genome shotgun (WGS) entry which is preliminary data.</text>
</comment>
<protein>
    <submittedName>
        <fullName evidence="2">Metal-dependent hydrolase</fullName>
    </submittedName>
</protein>
<dbReference type="EMBL" id="WUUS01000011">
    <property type="protein sequence ID" value="MXR42927.1"/>
    <property type="molecule type" value="Genomic_DNA"/>
</dbReference>
<sequence>MMAFTHALVGALLAAPVVALAPEFAVPAAAAGIVGGLLPDLDLFVGRHRRTLHFPVLGWALALPAIGVAAVAPTTATVAAAVGSASFALHAGTDALGAGDEIRPWERTSAEAVFDHRRGRWIAPRYWIRYDGAPEDVVATAALAAPIVAFYPAPLPAIAAACVALGVAYAVVRRRLPPVVEELVG</sequence>
<accession>A0A6B0SWF2</accession>
<proteinExistence type="predicted"/>
<evidence type="ECO:0000256" key="1">
    <source>
        <dbReference type="SAM" id="Phobius"/>
    </source>
</evidence>
<dbReference type="AlphaFoldDB" id="A0A6B0SWF2"/>
<reference evidence="2 3" key="1">
    <citation type="submission" date="2019-12" db="EMBL/GenBank/DDBJ databases">
        <title>Isolation and characterization of three novel carbon monoxide-oxidizing members of Halobacteria from salione crusts and soils.</title>
        <authorList>
            <person name="Myers M.R."/>
            <person name="King G.M."/>
        </authorList>
    </citation>
    <scope>NUCLEOTIDE SEQUENCE [LARGE SCALE GENOMIC DNA]</scope>
    <source>
        <strain evidence="2 3">WSA2</strain>
    </source>
</reference>
<evidence type="ECO:0000313" key="2">
    <source>
        <dbReference type="EMBL" id="MXR42927.1"/>
    </source>
</evidence>
<keyword evidence="1" id="KW-0472">Membrane</keyword>
<evidence type="ECO:0000313" key="3">
    <source>
        <dbReference type="Proteomes" id="UP000437065"/>
    </source>
</evidence>
<name>A0A6B0SWF2_9EURY</name>
<gene>
    <name evidence="2" type="ORF">GRX01_16455</name>
</gene>
<dbReference type="GO" id="GO:0016787">
    <property type="term" value="F:hydrolase activity"/>
    <property type="evidence" value="ECO:0007669"/>
    <property type="project" value="UniProtKB-KW"/>
</dbReference>
<keyword evidence="3" id="KW-1185">Reference proteome</keyword>
<dbReference type="Proteomes" id="UP000437065">
    <property type="component" value="Unassembled WGS sequence"/>
</dbReference>
<feature type="transmembrane region" description="Helical" evidence="1">
    <location>
        <begin position="57"/>
        <end position="82"/>
    </location>
</feature>
<keyword evidence="1" id="KW-1133">Transmembrane helix</keyword>
<feature type="transmembrane region" description="Helical" evidence="1">
    <location>
        <begin position="153"/>
        <end position="172"/>
    </location>
</feature>
<keyword evidence="2" id="KW-0378">Hydrolase</keyword>
<organism evidence="2 3">
    <name type="scientific">Halobaculum saliterrae</name>
    <dbReference type="NCBI Taxonomy" id="2073113"/>
    <lineage>
        <taxon>Archaea</taxon>
        <taxon>Methanobacteriati</taxon>
        <taxon>Methanobacteriota</taxon>
        <taxon>Stenosarchaea group</taxon>
        <taxon>Halobacteria</taxon>
        <taxon>Halobacteriales</taxon>
        <taxon>Haloferacaceae</taxon>
        <taxon>Halobaculum</taxon>
    </lineage>
</organism>
<keyword evidence="1" id="KW-0812">Transmembrane</keyword>